<dbReference type="VEuPathDB" id="VectorBase:AGAP007153"/>
<dbReference type="Proteomes" id="UP000007062">
    <property type="component" value="Chromosome 2L"/>
</dbReference>
<name>A0A1S4GUA5_ANOGA</name>
<protein>
    <submittedName>
        <fullName evidence="1">Uncharacterized protein</fullName>
    </submittedName>
</protein>
<organism evidence="1 2">
    <name type="scientific">Anopheles gambiae</name>
    <name type="common">African malaria mosquito</name>
    <dbReference type="NCBI Taxonomy" id="7165"/>
    <lineage>
        <taxon>Eukaryota</taxon>
        <taxon>Metazoa</taxon>
        <taxon>Ecdysozoa</taxon>
        <taxon>Arthropoda</taxon>
        <taxon>Hexapoda</taxon>
        <taxon>Insecta</taxon>
        <taxon>Pterygota</taxon>
        <taxon>Neoptera</taxon>
        <taxon>Endopterygota</taxon>
        <taxon>Diptera</taxon>
        <taxon>Nematocera</taxon>
        <taxon>Culicoidea</taxon>
        <taxon>Culicidae</taxon>
        <taxon>Anophelinae</taxon>
        <taxon>Anopheles</taxon>
    </lineage>
</organism>
<dbReference type="EnsemblMetazoa" id="AGAP007153-RA">
    <property type="protein sequence ID" value="AGAP007153-PA"/>
    <property type="gene ID" value="AGAP007153"/>
</dbReference>
<dbReference type="EMBL" id="AAAB01008807">
    <property type="status" value="NOT_ANNOTATED_CDS"/>
    <property type="molecule type" value="Genomic_DNA"/>
</dbReference>
<evidence type="ECO:0000313" key="1">
    <source>
        <dbReference type="EnsemblMetazoa" id="AGAP007153-PA"/>
    </source>
</evidence>
<reference evidence="1 2" key="1">
    <citation type="journal article" date="2002" name="Science">
        <title>The genome sequence of the malaria mosquito Anopheles gambiae.</title>
        <authorList>
            <person name="Holt R.A."/>
            <person name="Subramanian G.M."/>
            <person name="Halpern A."/>
            <person name="Sutton G.G."/>
            <person name="Charlab R."/>
            <person name="Nusskern D.R."/>
            <person name="Wincker P."/>
            <person name="Clark A.G."/>
            <person name="Ribeiro J.M."/>
            <person name="Wides R."/>
            <person name="Salzberg S.L."/>
            <person name="Loftus B."/>
            <person name="Yandell M."/>
            <person name="Majoros W.H."/>
            <person name="Rusch D.B."/>
            <person name="Lai Z."/>
            <person name="Kraft C.L."/>
            <person name="Abril J.F."/>
            <person name="Anthouard V."/>
            <person name="Arensburger P."/>
            <person name="Atkinson P.W."/>
            <person name="Baden H."/>
            <person name="de Berardinis V."/>
            <person name="Baldwin D."/>
            <person name="Benes V."/>
            <person name="Biedler J."/>
            <person name="Blass C."/>
            <person name="Bolanos R."/>
            <person name="Boscus D."/>
            <person name="Barnstead M."/>
            <person name="Cai S."/>
            <person name="Center A."/>
            <person name="Chaturverdi K."/>
            <person name="Christophides G.K."/>
            <person name="Chrystal M.A."/>
            <person name="Clamp M."/>
            <person name="Cravchik A."/>
            <person name="Curwen V."/>
            <person name="Dana A."/>
            <person name="Delcher A."/>
            <person name="Dew I."/>
            <person name="Evans C.A."/>
            <person name="Flanigan M."/>
            <person name="Grundschober-Freimoser A."/>
            <person name="Friedli L."/>
            <person name="Gu Z."/>
            <person name="Guan P."/>
            <person name="Guigo R."/>
            <person name="Hillenmeyer M.E."/>
            <person name="Hladun S.L."/>
            <person name="Hogan J.R."/>
            <person name="Hong Y.S."/>
            <person name="Hoover J."/>
            <person name="Jaillon O."/>
            <person name="Ke Z."/>
            <person name="Kodira C."/>
            <person name="Kokoza E."/>
            <person name="Koutsos A."/>
            <person name="Letunic I."/>
            <person name="Levitsky A."/>
            <person name="Liang Y."/>
            <person name="Lin J.J."/>
            <person name="Lobo N.F."/>
            <person name="Lopez J.R."/>
            <person name="Malek J.A."/>
            <person name="McIntosh T.C."/>
            <person name="Meister S."/>
            <person name="Miller J."/>
            <person name="Mobarry C."/>
            <person name="Mongin E."/>
            <person name="Murphy S.D."/>
            <person name="O'Brochta D.A."/>
            <person name="Pfannkoch C."/>
            <person name="Qi R."/>
            <person name="Regier M.A."/>
            <person name="Remington K."/>
            <person name="Shao H."/>
            <person name="Sharakhova M.V."/>
            <person name="Sitter C.D."/>
            <person name="Shetty J."/>
            <person name="Smith T.J."/>
            <person name="Strong R."/>
            <person name="Sun J."/>
            <person name="Thomasova D."/>
            <person name="Ton L.Q."/>
            <person name="Topalis P."/>
            <person name="Tu Z."/>
            <person name="Unger M.F."/>
            <person name="Walenz B."/>
            <person name="Wang A."/>
            <person name="Wang J."/>
            <person name="Wang M."/>
            <person name="Wang X."/>
            <person name="Woodford K.J."/>
            <person name="Wortman J.R."/>
            <person name="Wu M."/>
            <person name="Yao A."/>
            <person name="Zdobnov E.M."/>
            <person name="Zhang H."/>
            <person name="Zhao Q."/>
            <person name="Zhao S."/>
            <person name="Zhu S.C."/>
            <person name="Zhimulev I."/>
            <person name="Coluzzi M."/>
            <person name="della Torre A."/>
            <person name="Roth C.W."/>
            <person name="Louis C."/>
            <person name="Kalush F."/>
            <person name="Mural R.J."/>
            <person name="Myers E.W."/>
            <person name="Adams M.D."/>
            <person name="Smith H.O."/>
            <person name="Broder S."/>
            <person name="Gardner M.J."/>
            <person name="Fraser C.M."/>
            <person name="Birney E."/>
            <person name="Bork P."/>
            <person name="Brey P.T."/>
            <person name="Venter J.C."/>
            <person name="Weissenbach J."/>
            <person name="Kafatos F.C."/>
            <person name="Collins F.H."/>
            <person name="Hoffman S.L."/>
        </authorList>
    </citation>
    <scope>NUCLEOTIDE SEQUENCE [LARGE SCALE GENOMIC DNA]</scope>
    <source>
        <strain evidence="1 2">PEST</strain>
    </source>
</reference>
<sequence length="95" mass="10114">MFAKLFIVALAVVCTSAGLVIHRSRSLDFPVAYTADVVSPVAYSAPVASYSTYSGSPVTYSTYSGSPLAYSAYSAYSAPALRSSFYYNSRAVEII</sequence>
<reference evidence="1" key="3">
    <citation type="submission" date="2020-05" db="UniProtKB">
        <authorList>
            <consortium name="EnsemblMetazoa"/>
        </authorList>
    </citation>
    <scope>IDENTIFICATION</scope>
    <source>
        <strain evidence="1">PEST</strain>
    </source>
</reference>
<keyword evidence="2" id="KW-1185">Reference proteome</keyword>
<accession>A0A1S4GUA5</accession>
<evidence type="ECO:0000313" key="2">
    <source>
        <dbReference type="Proteomes" id="UP000007062"/>
    </source>
</evidence>
<dbReference type="InParanoid" id="A0A1S4GUA5"/>
<proteinExistence type="predicted"/>
<reference evidence="1 2" key="2">
    <citation type="journal article" date="2004" name="Trends Parasitol.">
        <title>The Anopheles gambiae genome: an update.</title>
        <authorList>
            <person name="Mongin E."/>
            <person name="Louis C."/>
            <person name="Holt R.A."/>
            <person name="Birney E."/>
            <person name="Collins F.H."/>
        </authorList>
    </citation>
    <scope>NUCLEOTIDE SEQUENCE [LARGE SCALE GENOMIC DNA]</scope>
    <source>
        <strain evidence="1 2">PEST</strain>
    </source>
</reference>
<dbReference type="AlphaFoldDB" id="A0A1S4GUA5"/>